<dbReference type="EMBL" id="LBZA01000013">
    <property type="protein sequence ID" value="KKR64048.1"/>
    <property type="molecule type" value="Genomic_DNA"/>
</dbReference>
<accession>A0A0G0SGQ0</accession>
<comment type="caution">
    <text evidence="1">The sequence shown here is derived from an EMBL/GenBank/DDBJ whole genome shotgun (WGS) entry which is preliminary data.</text>
</comment>
<evidence type="ECO:0000313" key="1">
    <source>
        <dbReference type="EMBL" id="KKR64048.1"/>
    </source>
</evidence>
<reference evidence="1 2" key="1">
    <citation type="journal article" date="2015" name="Nature">
        <title>rRNA introns, odd ribosomes, and small enigmatic genomes across a large radiation of phyla.</title>
        <authorList>
            <person name="Brown C.T."/>
            <person name="Hug L.A."/>
            <person name="Thomas B.C."/>
            <person name="Sharon I."/>
            <person name="Castelle C.J."/>
            <person name="Singh A."/>
            <person name="Wilkins M.J."/>
            <person name="Williams K.H."/>
            <person name="Banfield J.F."/>
        </authorList>
    </citation>
    <scope>NUCLEOTIDE SEQUENCE [LARGE SCALE GENOMIC DNA]</scope>
</reference>
<sequence>MIPEEKFSNEIWWVLQEIKKERLYSPDGDKNKIDFSIRTSSHTDDNTPPAETQRKLLIKLVEWKAIELRQNLVEILDEVRNKISKMPSSDANPIIELPEPTKPPTKYVITIMQSRFNEIYDRYSQPTSPKISNNIKPPSKPAIRKLLNELVKSRKFGKTEVAFLKFLAKDFEPKTIIQIGNDISSKACKQLKSRIQKRIKNTGFQVETIRADKWGGQAQYQLKYLTQTGNQN</sequence>
<evidence type="ECO:0000313" key="2">
    <source>
        <dbReference type="Proteomes" id="UP000034293"/>
    </source>
</evidence>
<proteinExistence type="predicted"/>
<organism evidence="1 2">
    <name type="scientific">Candidatus Woesebacteria bacterium GW2011_GWA1_40_43</name>
    <dbReference type="NCBI Taxonomy" id="1618553"/>
    <lineage>
        <taxon>Bacteria</taxon>
        <taxon>Candidatus Woeseibacteriota</taxon>
    </lineage>
</organism>
<dbReference type="AlphaFoldDB" id="A0A0G0SGQ0"/>
<protein>
    <submittedName>
        <fullName evidence="1">Uncharacterized protein</fullName>
    </submittedName>
</protein>
<gene>
    <name evidence="1" type="ORF">UU02_C0013G0006</name>
</gene>
<dbReference type="Proteomes" id="UP000034293">
    <property type="component" value="Unassembled WGS sequence"/>
</dbReference>
<name>A0A0G0SGQ0_9BACT</name>